<dbReference type="GO" id="GO:0005737">
    <property type="term" value="C:cytoplasm"/>
    <property type="evidence" value="ECO:0007669"/>
    <property type="project" value="TreeGrafter"/>
</dbReference>
<keyword evidence="8" id="KW-1185">Reference proteome</keyword>
<dbReference type="PRINTS" id="PR00411">
    <property type="entry name" value="PNDRDTASEI"/>
</dbReference>
<comment type="caution">
    <text evidence="7">The sequence shown here is derived from an EMBL/GenBank/DDBJ whole genome shotgun (WGS) entry which is preliminary data.</text>
</comment>
<gene>
    <name evidence="7" type="ORF">GUY60_33135</name>
</gene>
<dbReference type="InterPro" id="IPR023753">
    <property type="entry name" value="FAD/NAD-binding_dom"/>
</dbReference>
<accession>A0A964UVI8</accession>
<dbReference type="AlphaFoldDB" id="A0A964UVI8"/>
<evidence type="ECO:0000256" key="2">
    <source>
        <dbReference type="ARBA" id="ARBA00022630"/>
    </source>
</evidence>
<name>A0A964UVI8_9ACTN</name>
<evidence type="ECO:0000313" key="7">
    <source>
        <dbReference type="EMBL" id="NBE56193.1"/>
    </source>
</evidence>
<evidence type="ECO:0000313" key="8">
    <source>
        <dbReference type="Proteomes" id="UP000598297"/>
    </source>
</evidence>
<comment type="cofactor">
    <cofactor evidence="1">
        <name>FAD</name>
        <dbReference type="ChEBI" id="CHEBI:57692"/>
    </cofactor>
</comment>
<feature type="domain" description="Reductase C-terminal" evidence="6">
    <location>
        <begin position="319"/>
        <end position="382"/>
    </location>
</feature>
<dbReference type="Pfam" id="PF14759">
    <property type="entry name" value="Reductase_C"/>
    <property type="match status" value="1"/>
</dbReference>
<evidence type="ECO:0000259" key="5">
    <source>
        <dbReference type="Pfam" id="PF07992"/>
    </source>
</evidence>
<dbReference type="EMBL" id="JAAAHS010000439">
    <property type="protein sequence ID" value="NBE56193.1"/>
    <property type="molecule type" value="Genomic_DNA"/>
</dbReference>
<keyword evidence="3" id="KW-0274">FAD</keyword>
<dbReference type="InterPro" id="IPR016156">
    <property type="entry name" value="FAD/NAD-linked_Rdtase_dimer_sf"/>
</dbReference>
<dbReference type="PANTHER" id="PTHR43557">
    <property type="entry name" value="APOPTOSIS-INDUCING FACTOR 1"/>
    <property type="match status" value="1"/>
</dbReference>
<evidence type="ECO:0000256" key="1">
    <source>
        <dbReference type="ARBA" id="ARBA00001974"/>
    </source>
</evidence>
<dbReference type="Gene3D" id="3.50.50.60">
    <property type="entry name" value="FAD/NAD(P)-binding domain"/>
    <property type="match status" value="2"/>
</dbReference>
<reference evidence="7" key="1">
    <citation type="submission" date="2020-01" db="EMBL/GenBank/DDBJ databases">
        <title>Whole-genome analyses of novel actinobacteria.</title>
        <authorList>
            <person name="Sahin N."/>
        </authorList>
    </citation>
    <scope>NUCLEOTIDE SEQUENCE</scope>
    <source>
        <strain evidence="7">YC537</strain>
    </source>
</reference>
<sequence>MQHIVVVGGGAAAVSAVEALRQDSFTGEITLVSAESGLPYDRPPLSKQVLAGQWEIERTALRRPEEIDALSVAWLGGRSATALDPVGGTVTLDSRRQLAYDGLIIATGVSARPLPFGADLAGVHVLRTEADARALRTAFDTGSRLVVVGAGLIGSEVAATARKLGLDVALVDPAPVPLMRQLGEHFGELMTQAHRANGTELHLGTGVRNLTGVDGQVTAVELDDGTTLPADCVLVAVGSVPSTDWLAGSGLGLDRGALVCDQYCQAAPGIYAAGDVAAWQHPGYGRRLRIEHRTNATEQGRAAARNLLGAEQPFSPVPYFWTDQYDIKIQGYGLLEGEDVEIAEGSPEDGRFIAVYRSGGKPIGALGWNSARRMRHFRPLLDA</sequence>
<proteinExistence type="predicted"/>
<dbReference type="PANTHER" id="PTHR43557:SF2">
    <property type="entry name" value="RIESKE DOMAIN-CONTAINING PROTEIN-RELATED"/>
    <property type="match status" value="1"/>
</dbReference>
<dbReference type="InterPro" id="IPR028202">
    <property type="entry name" value="Reductase_C"/>
</dbReference>
<dbReference type="Proteomes" id="UP000598297">
    <property type="component" value="Unassembled WGS sequence"/>
</dbReference>
<dbReference type="SUPFAM" id="SSF55424">
    <property type="entry name" value="FAD/NAD-linked reductases, dimerisation (C-terminal) domain"/>
    <property type="match status" value="1"/>
</dbReference>
<dbReference type="OrthoDB" id="1145at2"/>
<dbReference type="SUPFAM" id="SSF51905">
    <property type="entry name" value="FAD/NAD(P)-binding domain"/>
    <property type="match status" value="1"/>
</dbReference>
<evidence type="ECO:0000256" key="4">
    <source>
        <dbReference type="ARBA" id="ARBA00023002"/>
    </source>
</evidence>
<dbReference type="Pfam" id="PF07992">
    <property type="entry name" value="Pyr_redox_2"/>
    <property type="match status" value="1"/>
</dbReference>
<keyword evidence="2" id="KW-0285">Flavoprotein</keyword>
<dbReference type="RefSeq" id="WP_161704657.1">
    <property type="nucleotide sequence ID" value="NZ_JAAAHS010000439.1"/>
</dbReference>
<evidence type="ECO:0000256" key="3">
    <source>
        <dbReference type="ARBA" id="ARBA00022827"/>
    </source>
</evidence>
<dbReference type="GO" id="GO:0016651">
    <property type="term" value="F:oxidoreductase activity, acting on NAD(P)H"/>
    <property type="evidence" value="ECO:0007669"/>
    <property type="project" value="TreeGrafter"/>
</dbReference>
<evidence type="ECO:0000259" key="6">
    <source>
        <dbReference type="Pfam" id="PF14759"/>
    </source>
</evidence>
<dbReference type="Gene3D" id="3.30.390.30">
    <property type="match status" value="1"/>
</dbReference>
<dbReference type="InterPro" id="IPR036188">
    <property type="entry name" value="FAD/NAD-bd_sf"/>
</dbReference>
<dbReference type="PRINTS" id="PR00368">
    <property type="entry name" value="FADPNR"/>
</dbReference>
<organism evidence="7 8">
    <name type="scientific">Streptomyces boluensis</name>
    <dbReference type="NCBI Taxonomy" id="1775135"/>
    <lineage>
        <taxon>Bacteria</taxon>
        <taxon>Bacillati</taxon>
        <taxon>Actinomycetota</taxon>
        <taxon>Actinomycetes</taxon>
        <taxon>Kitasatosporales</taxon>
        <taxon>Streptomycetaceae</taxon>
        <taxon>Streptomyces</taxon>
    </lineage>
</organism>
<feature type="domain" description="FAD/NAD(P)-binding" evidence="5">
    <location>
        <begin position="3"/>
        <end position="300"/>
    </location>
</feature>
<dbReference type="InterPro" id="IPR050446">
    <property type="entry name" value="FAD-oxidoreductase/Apoptosis"/>
</dbReference>
<protein>
    <submittedName>
        <fullName evidence="7">FAD-dependent oxidoreductase</fullName>
    </submittedName>
</protein>
<keyword evidence="4" id="KW-0560">Oxidoreductase</keyword>